<feature type="compositionally biased region" description="Low complexity" evidence="6">
    <location>
        <begin position="892"/>
        <end position="902"/>
    </location>
</feature>
<feature type="compositionally biased region" description="Acidic residues" evidence="6">
    <location>
        <begin position="179"/>
        <end position="189"/>
    </location>
</feature>
<evidence type="ECO:0000256" key="3">
    <source>
        <dbReference type="ARBA" id="ARBA00022454"/>
    </source>
</evidence>
<feature type="compositionally biased region" description="Polar residues" evidence="6">
    <location>
        <begin position="698"/>
        <end position="717"/>
    </location>
</feature>
<feature type="domain" description="Shelterin complex subunit TPP1/Est3" evidence="7">
    <location>
        <begin position="6"/>
        <end position="139"/>
    </location>
</feature>
<feature type="region of interest" description="Disordered" evidence="6">
    <location>
        <begin position="890"/>
        <end position="931"/>
    </location>
</feature>
<proteinExistence type="predicted"/>
<evidence type="ECO:0000256" key="4">
    <source>
        <dbReference type="ARBA" id="ARBA00022895"/>
    </source>
</evidence>
<dbReference type="GO" id="GO:0005697">
    <property type="term" value="C:telomerase holoenzyme complex"/>
    <property type="evidence" value="ECO:0007669"/>
    <property type="project" value="InterPro"/>
</dbReference>
<comment type="caution">
    <text evidence="8">The sequence shown here is derived from an EMBL/GenBank/DDBJ whole genome shotgun (WGS) entry which is preliminary data.</text>
</comment>
<dbReference type="AlphaFoldDB" id="A0AAI8Z1E0"/>
<keyword evidence="4" id="KW-0779">Telomere</keyword>
<accession>A0AAI8Z1E0</accession>
<feature type="compositionally biased region" description="Polar residues" evidence="6">
    <location>
        <begin position="567"/>
        <end position="582"/>
    </location>
</feature>
<feature type="compositionally biased region" description="Polar residues" evidence="6">
    <location>
        <begin position="500"/>
        <end position="517"/>
    </location>
</feature>
<feature type="region of interest" description="Disordered" evidence="6">
    <location>
        <begin position="986"/>
        <end position="1018"/>
    </location>
</feature>
<name>A0AAI8Z1E0_9PEZI</name>
<feature type="compositionally biased region" description="Polar residues" evidence="6">
    <location>
        <begin position="220"/>
        <end position="240"/>
    </location>
</feature>
<protein>
    <recommendedName>
        <fullName evidence="7">Shelterin complex subunit TPP1/Est3 domain-containing protein</fullName>
    </recommendedName>
</protein>
<dbReference type="InterPro" id="IPR019437">
    <property type="entry name" value="TPP1/Est3"/>
</dbReference>
<dbReference type="GO" id="GO:0007004">
    <property type="term" value="P:telomere maintenance via telomerase"/>
    <property type="evidence" value="ECO:0007669"/>
    <property type="project" value="InterPro"/>
</dbReference>
<evidence type="ECO:0000313" key="8">
    <source>
        <dbReference type="EMBL" id="CAK4030648.1"/>
    </source>
</evidence>
<reference evidence="8" key="1">
    <citation type="submission" date="2023-11" db="EMBL/GenBank/DDBJ databases">
        <authorList>
            <person name="Alioto T."/>
            <person name="Alioto T."/>
            <person name="Gomez Garrido J."/>
        </authorList>
    </citation>
    <scope>NUCLEOTIDE SEQUENCE</scope>
</reference>
<evidence type="ECO:0000256" key="1">
    <source>
        <dbReference type="ARBA" id="ARBA00004123"/>
    </source>
</evidence>
<feature type="compositionally biased region" description="Basic and acidic residues" evidence="6">
    <location>
        <begin position="989"/>
        <end position="1002"/>
    </location>
</feature>
<keyword evidence="5" id="KW-0539">Nucleus</keyword>
<feature type="region of interest" description="Disordered" evidence="6">
    <location>
        <begin position="470"/>
        <end position="809"/>
    </location>
</feature>
<evidence type="ECO:0000259" key="7">
    <source>
        <dbReference type="Pfam" id="PF10341"/>
    </source>
</evidence>
<evidence type="ECO:0000256" key="5">
    <source>
        <dbReference type="ARBA" id="ARBA00023242"/>
    </source>
</evidence>
<feature type="region of interest" description="Disordered" evidence="6">
    <location>
        <begin position="214"/>
        <end position="260"/>
    </location>
</feature>
<feature type="compositionally biased region" description="Basic and acidic residues" evidence="6">
    <location>
        <begin position="797"/>
        <end position="809"/>
    </location>
</feature>
<feature type="region of interest" description="Disordered" evidence="6">
    <location>
        <begin position="175"/>
        <end position="195"/>
    </location>
</feature>
<feature type="compositionally biased region" description="Low complexity" evidence="6">
    <location>
        <begin position="284"/>
        <end position="299"/>
    </location>
</feature>
<dbReference type="Pfam" id="PF10341">
    <property type="entry name" value="TPP1"/>
    <property type="match status" value="1"/>
</dbReference>
<organism evidence="8 9">
    <name type="scientific">Lecanosticta acicola</name>
    <dbReference type="NCBI Taxonomy" id="111012"/>
    <lineage>
        <taxon>Eukaryota</taxon>
        <taxon>Fungi</taxon>
        <taxon>Dikarya</taxon>
        <taxon>Ascomycota</taxon>
        <taxon>Pezizomycotina</taxon>
        <taxon>Dothideomycetes</taxon>
        <taxon>Dothideomycetidae</taxon>
        <taxon>Mycosphaerellales</taxon>
        <taxon>Mycosphaerellaceae</taxon>
        <taxon>Lecanosticta</taxon>
    </lineage>
</organism>
<keyword evidence="9" id="KW-1185">Reference proteome</keyword>
<gene>
    <name evidence="8" type="ORF">LECACI_7A005806</name>
</gene>
<dbReference type="GO" id="GO:0042162">
    <property type="term" value="F:telomeric DNA binding"/>
    <property type="evidence" value="ECO:0007669"/>
    <property type="project" value="InterPro"/>
</dbReference>
<dbReference type="Proteomes" id="UP001296104">
    <property type="component" value="Unassembled WGS sequence"/>
</dbReference>
<feature type="compositionally biased region" description="Basic residues" evidence="6">
    <location>
        <begin position="530"/>
        <end position="540"/>
    </location>
</feature>
<feature type="compositionally biased region" description="Low complexity" evidence="6">
    <location>
        <begin position="345"/>
        <end position="357"/>
    </location>
</feature>
<evidence type="ECO:0000256" key="2">
    <source>
        <dbReference type="ARBA" id="ARBA00004574"/>
    </source>
</evidence>
<feature type="compositionally biased region" description="Polar residues" evidence="6">
    <location>
        <begin position="363"/>
        <end position="372"/>
    </location>
</feature>
<dbReference type="EMBL" id="CAVMBE010000038">
    <property type="protein sequence ID" value="CAK4030648.1"/>
    <property type="molecule type" value="Genomic_DNA"/>
</dbReference>
<dbReference type="GO" id="GO:0000781">
    <property type="term" value="C:chromosome, telomeric region"/>
    <property type="evidence" value="ECO:0007669"/>
    <property type="project" value="UniProtKB-SubCell"/>
</dbReference>
<comment type="subcellular location">
    <subcellularLocation>
        <location evidence="2">Chromosome</location>
        <location evidence="2">Telomere</location>
    </subcellularLocation>
    <subcellularLocation>
        <location evidence="1">Nucleus</location>
    </subcellularLocation>
</comment>
<feature type="compositionally biased region" description="Pro residues" evidence="6">
    <location>
        <begin position="382"/>
        <end position="392"/>
    </location>
</feature>
<feature type="compositionally biased region" description="Polar residues" evidence="6">
    <location>
        <begin position="662"/>
        <end position="680"/>
    </location>
</feature>
<feature type="region of interest" description="Disordered" evidence="6">
    <location>
        <begin position="281"/>
        <end position="412"/>
    </location>
</feature>
<keyword evidence="3" id="KW-0158">Chromosome</keyword>
<feature type="compositionally biased region" description="Polar residues" evidence="6">
    <location>
        <begin position="639"/>
        <end position="656"/>
    </location>
</feature>
<feature type="compositionally biased region" description="Polar residues" evidence="6">
    <location>
        <begin position="738"/>
        <end position="749"/>
    </location>
</feature>
<feature type="compositionally biased region" description="Polar residues" evidence="6">
    <location>
        <begin position="1004"/>
        <end position="1013"/>
    </location>
</feature>
<evidence type="ECO:0000313" key="9">
    <source>
        <dbReference type="Proteomes" id="UP001296104"/>
    </source>
</evidence>
<evidence type="ECO:0000256" key="6">
    <source>
        <dbReference type="SAM" id="MobiDB-lite"/>
    </source>
</evidence>
<sequence length="1116" mass="122814">MGKASLEPWLADFLWGEIAAVISWKKHLSTSGVKPDPDGRFSDDGSSFRCHNHSDPGHVVQLITVLSLKDGATVLLSDGEISIKARLSESVVALLEEETEQKFGHDTVHDVFQLKDFTVVSTTYGPEDGLVQLSVDNIEYEHHLRKTKGNPMPVQEAELILQLIHDIEQLRCPQPAAEDHDEATQDLEDQSGQVSHPNQIAPVQAVPTIAVPRSSMAAPASTSKAQSQISPRAPMQSQSAGLAPCRASHLKPDGRTKPLGRSLVRDGFEVATGVNLQRPVQAASGSLSSKQSKPSVRSSEGSPVEANEARRTGLLSLFKQGRKSPPRSPAAQPEARRASPDIIVETPTRTRPTGTERALSKVAHSSTGLSTHQHTRLERHPSPPSAQPPPSPNKDSRHSTGGSRLAHGRCKIPKDQMKILEKPSSWLPSLPGHQFPRPNVPIALLQKWNQANRAPAKVIAKDAALVREGNISSSSDDAVGSSSDDSDEELPASQWPPTPTQRRTSLPPDSSLESRPLSSGELEIAAPRALPHRKSSHKPSQHSGHTMHPSVSPHALPPTPTVGAASALTTTAIPASQLSVPQKSALKRPREESMPLSSAVSASHSKRERSYRVREPVFGVTQSFPKSGLPGSSPPAGPNHSQASDRSVAGSSSLLQNPRHIQPTSSVNGTARVQTTQLPRSTPPVSAPKGSRAIAEHSLSSPYRNPSMVGRQSSTLHDTYRPSPSRPRQPVKSDDGRSPQSAPNSSQPRLYSPYWPSPSNGQSAAMNAHDALSSPSERPNNRNDQSDDPPDPAEVNRAVRREHMQHGRRRDWIQERYLRDDEAGLQRFEHILTAYRAECDDNKEDGTLSPDFAKAVQAAYSDFPDQRLASMRFTSRSDYHGSAGETLQKLEQQQQAQQMPARPNQPPPSQRSVEMAKPNKKNMRRCDWLQKQYTPTSTGELALKDVYEEFRAQHSNDHIHVKDFTKVLGLAFSKYSQPQNTRFTHRIAKHDSETRPNQERRPQSLPTTRSNEVSDQDRRRAEWLRERYVPDDTGMMCMADMMATYQLQDLHDRSDDADWGPAIQTAFPGCERPQHQMRFTRRVPQRASAPQMHNARMEDASEEMHASTCTMDEING</sequence>
<feature type="compositionally biased region" description="Low complexity" evidence="6">
    <location>
        <begin position="472"/>
        <end position="483"/>
    </location>
</feature>